<keyword evidence="3" id="KW-0479">Metal-binding</keyword>
<evidence type="ECO:0000313" key="7">
    <source>
        <dbReference type="EMBL" id="CUU66173.1"/>
    </source>
</evidence>
<feature type="domain" description="Rubredoxin-like" evidence="6">
    <location>
        <begin position="1"/>
        <end position="54"/>
    </location>
</feature>
<reference evidence="8 10" key="3">
    <citation type="journal article" date="2018" name="Nat. Biotechnol.">
        <title>A standardized bacterial taxonomy based on genome phylogeny substantially revises the tree of life.</title>
        <authorList>
            <person name="Parks D.H."/>
            <person name="Chuvochina M."/>
            <person name="Waite D.W."/>
            <person name="Rinke C."/>
            <person name="Skarshewski A."/>
            <person name="Chaumeil P.A."/>
            <person name="Hugenholtz P."/>
        </authorList>
    </citation>
    <scope>NUCLEOTIDE SEQUENCE [LARGE SCALE GENOMIC DNA]</scope>
    <source>
        <strain evidence="8">UBA9851</strain>
    </source>
</reference>
<accession>A0A0X2NL18</accession>
<dbReference type="EMBL" id="FAUH01000009">
    <property type="protein sequence ID" value="CUU66173.1"/>
    <property type="molecule type" value="Genomic_DNA"/>
</dbReference>
<gene>
    <name evidence="7" type="ORF">CVAR292_01511</name>
    <name evidence="8" type="ORF">DCL06_00635</name>
</gene>
<dbReference type="OrthoDB" id="9800607at2"/>
<dbReference type="GO" id="GO:0005506">
    <property type="term" value="F:iron ion binding"/>
    <property type="evidence" value="ECO:0007669"/>
    <property type="project" value="InterPro"/>
</dbReference>
<reference evidence="9" key="1">
    <citation type="submission" date="2015-11" db="EMBL/GenBank/DDBJ databases">
        <authorList>
            <person name="Dugat-Bony E."/>
        </authorList>
    </citation>
    <scope>NUCLEOTIDE SEQUENCE [LARGE SCALE GENOMIC DNA]</scope>
    <source>
        <strain evidence="9">Mu292</strain>
    </source>
</reference>
<dbReference type="GO" id="GO:0043448">
    <property type="term" value="P:alkane catabolic process"/>
    <property type="evidence" value="ECO:0007669"/>
    <property type="project" value="TreeGrafter"/>
</dbReference>
<dbReference type="Pfam" id="PF00301">
    <property type="entry name" value="Rubredoxin"/>
    <property type="match status" value="1"/>
</dbReference>
<evidence type="ECO:0000256" key="3">
    <source>
        <dbReference type="ARBA" id="ARBA00022723"/>
    </source>
</evidence>
<evidence type="ECO:0000259" key="6">
    <source>
        <dbReference type="PROSITE" id="PS50903"/>
    </source>
</evidence>
<evidence type="ECO:0000256" key="5">
    <source>
        <dbReference type="ARBA" id="ARBA00023004"/>
    </source>
</evidence>
<evidence type="ECO:0000256" key="1">
    <source>
        <dbReference type="ARBA" id="ARBA00002792"/>
    </source>
</evidence>
<dbReference type="SUPFAM" id="SSF57802">
    <property type="entry name" value="Rubredoxin-like"/>
    <property type="match status" value="1"/>
</dbReference>
<dbReference type="PROSITE" id="PS50903">
    <property type="entry name" value="RUBREDOXIN_LIKE"/>
    <property type="match status" value="1"/>
</dbReference>
<organism evidence="7 9">
    <name type="scientific">Corynebacterium variabile</name>
    <dbReference type="NCBI Taxonomy" id="1727"/>
    <lineage>
        <taxon>Bacteria</taxon>
        <taxon>Bacillati</taxon>
        <taxon>Actinomycetota</taxon>
        <taxon>Actinomycetes</taxon>
        <taxon>Mycobacteriales</taxon>
        <taxon>Corynebacteriaceae</taxon>
        <taxon>Corynebacterium</taxon>
    </lineage>
</organism>
<dbReference type="PROSITE" id="PS00202">
    <property type="entry name" value="RUBREDOXIN"/>
    <property type="match status" value="1"/>
</dbReference>
<evidence type="ECO:0000313" key="8">
    <source>
        <dbReference type="EMBL" id="HAF71656.1"/>
    </source>
</evidence>
<evidence type="ECO:0000313" key="10">
    <source>
        <dbReference type="Proteomes" id="UP000260925"/>
    </source>
</evidence>
<keyword evidence="4" id="KW-0249">Electron transport</keyword>
<dbReference type="Proteomes" id="UP000260925">
    <property type="component" value="Unassembled WGS sequence"/>
</dbReference>
<name>A0A0X2NL18_9CORY</name>
<keyword evidence="9" id="KW-1185">Reference proteome</keyword>
<dbReference type="InterPro" id="IPR018527">
    <property type="entry name" value="Rubredoxin_Fe_BS"/>
</dbReference>
<keyword evidence="5" id="KW-0408">Iron</keyword>
<dbReference type="EMBL" id="DMDD01000019">
    <property type="protein sequence ID" value="HAF71656.1"/>
    <property type="molecule type" value="Genomic_DNA"/>
</dbReference>
<evidence type="ECO:0000256" key="4">
    <source>
        <dbReference type="ARBA" id="ARBA00022982"/>
    </source>
</evidence>
<dbReference type="Proteomes" id="UP000182498">
    <property type="component" value="Unassembled WGS sequence"/>
</dbReference>
<sequence>MAVYQCPGCDYRIDTAVGDSSEGFAPGFDWDAEVPEDWFCPDCGVRDKVDFDQIS</sequence>
<dbReference type="PANTHER" id="PTHR47627">
    <property type="entry name" value="RUBREDOXIN"/>
    <property type="match status" value="1"/>
</dbReference>
<dbReference type="InterPro" id="IPR050526">
    <property type="entry name" value="Rubredoxin_ET"/>
</dbReference>
<dbReference type="AlphaFoldDB" id="A0A0X2NL18"/>
<dbReference type="Gene3D" id="2.20.28.10">
    <property type="match status" value="1"/>
</dbReference>
<evidence type="ECO:0000256" key="2">
    <source>
        <dbReference type="ARBA" id="ARBA00022448"/>
    </source>
</evidence>
<proteinExistence type="predicted"/>
<reference evidence="7" key="2">
    <citation type="submission" date="2015-11" db="EMBL/GenBank/DDBJ databases">
        <authorList>
            <person name="Zhang Y."/>
            <person name="Guo Z."/>
        </authorList>
    </citation>
    <scope>NUCLEOTIDE SEQUENCE [LARGE SCALE GENOMIC DNA]</scope>
    <source>
        <strain evidence="7">Mu292</strain>
    </source>
</reference>
<dbReference type="RefSeq" id="WP_014008678.1">
    <property type="nucleotide sequence ID" value="NZ_DAITTX010000070.1"/>
</dbReference>
<comment type="function">
    <text evidence="1">Involved in the hydrocarbon hydroxylating system, which transfers electrons from NADH to rubredoxin reductase and then through rubredoxin to alkane 1 monooxygenase.</text>
</comment>
<dbReference type="GO" id="GO:0009055">
    <property type="term" value="F:electron transfer activity"/>
    <property type="evidence" value="ECO:0007669"/>
    <property type="project" value="TreeGrafter"/>
</dbReference>
<dbReference type="InterPro" id="IPR024935">
    <property type="entry name" value="Rubredoxin_dom"/>
</dbReference>
<keyword evidence="2" id="KW-0813">Transport</keyword>
<evidence type="ECO:0000313" key="9">
    <source>
        <dbReference type="Proteomes" id="UP000182498"/>
    </source>
</evidence>
<dbReference type="InterPro" id="IPR024934">
    <property type="entry name" value="Rubredoxin-like_dom"/>
</dbReference>
<dbReference type="OMA" id="MSAYRCP"/>
<dbReference type="PANTHER" id="PTHR47627:SF1">
    <property type="entry name" value="RUBREDOXIN-1-RELATED"/>
    <property type="match status" value="1"/>
</dbReference>
<protein>
    <submittedName>
        <fullName evidence="7">Rubredoxin</fullName>
    </submittedName>
</protein>